<reference evidence="1 2" key="1">
    <citation type="submission" date="2018-08" db="EMBL/GenBank/DDBJ databases">
        <title>A genome reference for cultivated species of the human gut microbiota.</title>
        <authorList>
            <person name="Zou Y."/>
            <person name="Xue W."/>
            <person name="Luo G."/>
        </authorList>
    </citation>
    <scope>NUCLEOTIDE SEQUENCE [LARGE SCALE GENOMIC DNA]</scope>
    <source>
        <strain evidence="1 2">TM10-1AC</strain>
    </source>
</reference>
<sequence>MSDYRKFNEEVLREVKQECKKYNYCAELRFNEIHIQTKFESWYFVPNECGIIKLMHGNTIGHISERFHKQFSRKMSYKDMVQYIHEHETSKYTNHVFTFTFTKTGGMKAYA</sequence>
<dbReference type="RefSeq" id="WP_117983557.1">
    <property type="nucleotide sequence ID" value="NZ_JBKSYF010000021.1"/>
</dbReference>
<proteinExistence type="predicted"/>
<accession>A0A374N8B5</accession>
<name>A0A374N8B5_9FIRM</name>
<protein>
    <submittedName>
        <fullName evidence="1">Uncharacterized protein</fullName>
    </submittedName>
</protein>
<dbReference type="AlphaFoldDB" id="A0A374N8B5"/>
<evidence type="ECO:0000313" key="2">
    <source>
        <dbReference type="Proteomes" id="UP000262524"/>
    </source>
</evidence>
<evidence type="ECO:0000313" key="1">
    <source>
        <dbReference type="EMBL" id="RGI79946.1"/>
    </source>
</evidence>
<comment type="caution">
    <text evidence="1">The sequence shown here is derived from an EMBL/GenBank/DDBJ whole genome shotgun (WGS) entry which is preliminary data.</text>
</comment>
<organism evidence="1 2">
    <name type="scientific">Anaerobutyricum hallii</name>
    <dbReference type="NCBI Taxonomy" id="39488"/>
    <lineage>
        <taxon>Bacteria</taxon>
        <taxon>Bacillati</taxon>
        <taxon>Bacillota</taxon>
        <taxon>Clostridia</taxon>
        <taxon>Lachnospirales</taxon>
        <taxon>Lachnospiraceae</taxon>
        <taxon>Anaerobutyricum</taxon>
    </lineage>
</organism>
<dbReference type="Proteomes" id="UP000262524">
    <property type="component" value="Unassembled WGS sequence"/>
</dbReference>
<dbReference type="EMBL" id="QSOE01000140">
    <property type="protein sequence ID" value="RGI79946.1"/>
    <property type="molecule type" value="Genomic_DNA"/>
</dbReference>
<gene>
    <name evidence="1" type="ORF">DXD91_13915</name>
</gene>